<proteinExistence type="predicted"/>
<name>A0A7K1SVM3_9SPHI</name>
<dbReference type="RefSeq" id="WP_157565709.1">
    <property type="nucleotide sequence ID" value="NZ_WPIK01000006.1"/>
</dbReference>
<dbReference type="InterPro" id="IPR025970">
    <property type="entry name" value="SusE"/>
</dbReference>
<reference evidence="3 4" key="1">
    <citation type="submission" date="2019-12" db="EMBL/GenBank/DDBJ databases">
        <title>Mucilaginibacter sp. HMF7410 genome sequencing and assembly.</title>
        <authorList>
            <person name="Kang H."/>
            <person name="Cha I."/>
            <person name="Kim H."/>
            <person name="Joh K."/>
        </authorList>
    </citation>
    <scope>NUCLEOTIDE SEQUENCE [LARGE SCALE GENOMIC DNA]</scope>
    <source>
        <strain evidence="3 4">HMF7410</strain>
    </source>
</reference>
<dbReference type="EMBL" id="WPIK01000006">
    <property type="protein sequence ID" value="MVN21399.1"/>
    <property type="molecule type" value="Genomic_DNA"/>
</dbReference>
<sequence length="252" mass="25907">MKKILISFLALSSVLLMLFSSCKKDETKIVAAIGTAGTLTASTTTPALSLATSSNTAVTFSFAATPVTGYQAGITYTLQMDKAGNNFASAREISATTPSTAVTVGALNTVLLNLGLPTGTSSQIQVRTKSVIAANETPVYSNAVTLTVTPYSLTSYVYVPGGYQGWDPTSATVPSLASPSSNGIYDGTVVVPATTTDFGFKITPAKSWNVSYGSGSGSGTLSTTGGNLTFPSAGTFKLHVDMNALTYTLTKQ</sequence>
<evidence type="ECO:0000259" key="2">
    <source>
        <dbReference type="Pfam" id="PF14292"/>
    </source>
</evidence>
<gene>
    <name evidence="3" type="ORF">GO621_07605</name>
</gene>
<evidence type="ECO:0000313" key="4">
    <source>
        <dbReference type="Proteomes" id="UP000462014"/>
    </source>
</evidence>
<dbReference type="CDD" id="cd12967">
    <property type="entry name" value="CBM_SusE-F_like_u1"/>
    <property type="match status" value="1"/>
</dbReference>
<organism evidence="3 4">
    <name type="scientific">Mucilaginibacter arboris</name>
    <dbReference type="NCBI Taxonomy" id="2682090"/>
    <lineage>
        <taxon>Bacteria</taxon>
        <taxon>Pseudomonadati</taxon>
        <taxon>Bacteroidota</taxon>
        <taxon>Sphingobacteriia</taxon>
        <taxon>Sphingobacteriales</taxon>
        <taxon>Sphingobacteriaceae</taxon>
        <taxon>Mucilaginibacter</taxon>
    </lineage>
</organism>
<feature type="chain" id="PRO_5029665417" evidence="1">
    <location>
        <begin position="25"/>
        <end position="252"/>
    </location>
</feature>
<protein>
    <submittedName>
        <fullName evidence="3">DUF5116 domain-containing protein</fullName>
    </submittedName>
</protein>
<feature type="signal peptide" evidence="1">
    <location>
        <begin position="1"/>
        <end position="24"/>
    </location>
</feature>
<feature type="domain" description="SusE outer membrane protein" evidence="2">
    <location>
        <begin position="24"/>
        <end position="128"/>
    </location>
</feature>
<dbReference type="PROSITE" id="PS51257">
    <property type="entry name" value="PROKAR_LIPOPROTEIN"/>
    <property type="match status" value="1"/>
</dbReference>
<dbReference type="Pfam" id="PF14292">
    <property type="entry name" value="SusE"/>
    <property type="match status" value="1"/>
</dbReference>
<keyword evidence="1" id="KW-0732">Signal</keyword>
<evidence type="ECO:0000313" key="3">
    <source>
        <dbReference type="EMBL" id="MVN21399.1"/>
    </source>
</evidence>
<dbReference type="Proteomes" id="UP000462014">
    <property type="component" value="Unassembled WGS sequence"/>
</dbReference>
<dbReference type="AlphaFoldDB" id="A0A7K1SVM3"/>
<accession>A0A7K1SVM3</accession>
<dbReference type="Gene3D" id="2.60.40.3620">
    <property type="match status" value="1"/>
</dbReference>
<comment type="caution">
    <text evidence="3">The sequence shown here is derived from an EMBL/GenBank/DDBJ whole genome shotgun (WGS) entry which is preliminary data.</text>
</comment>
<keyword evidence="4" id="KW-1185">Reference proteome</keyword>
<evidence type="ECO:0000256" key="1">
    <source>
        <dbReference type="SAM" id="SignalP"/>
    </source>
</evidence>